<dbReference type="AlphaFoldDB" id="A0A8T2FZL4"/>
<feature type="region of interest" description="Disordered" evidence="1">
    <location>
        <begin position="236"/>
        <end position="267"/>
    </location>
</feature>
<feature type="compositionally biased region" description="Basic and acidic residues" evidence="1">
    <location>
        <begin position="236"/>
        <end position="245"/>
    </location>
</feature>
<reference evidence="2 3" key="1">
    <citation type="submission" date="2020-12" db="EMBL/GenBank/DDBJ databases">
        <title>Concerted genomic and epigenomic changes stabilize Arabidopsis allopolyploids.</title>
        <authorList>
            <person name="Chen Z."/>
        </authorList>
    </citation>
    <scope>NUCLEOTIDE SEQUENCE [LARGE SCALE GENOMIC DNA]</scope>
    <source>
        <strain evidence="2">As9502</strain>
        <tissue evidence="2">Leaf</tissue>
    </source>
</reference>
<dbReference type="Proteomes" id="UP000694251">
    <property type="component" value="Chromosome 2"/>
</dbReference>
<protein>
    <recommendedName>
        <fullName evidence="4">SWIM-type domain-containing protein</fullName>
    </recommendedName>
</protein>
<comment type="caution">
    <text evidence="2">The sequence shown here is derived from an EMBL/GenBank/DDBJ whole genome shotgun (WGS) entry which is preliminary data.</text>
</comment>
<organism evidence="2 3">
    <name type="scientific">Arabidopsis suecica</name>
    <name type="common">Swedish thale-cress</name>
    <name type="synonym">Cardaminopsis suecica</name>
    <dbReference type="NCBI Taxonomy" id="45249"/>
    <lineage>
        <taxon>Eukaryota</taxon>
        <taxon>Viridiplantae</taxon>
        <taxon>Streptophyta</taxon>
        <taxon>Embryophyta</taxon>
        <taxon>Tracheophyta</taxon>
        <taxon>Spermatophyta</taxon>
        <taxon>Magnoliopsida</taxon>
        <taxon>eudicotyledons</taxon>
        <taxon>Gunneridae</taxon>
        <taxon>Pentapetalae</taxon>
        <taxon>rosids</taxon>
        <taxon>malvids</taxon>
        <taxon>Brassicales</taxon>
        <taxon>Brassicaceae</taxon>
        <taxon>Camelineae</taxon>
        <taxon>Arabidopsis</taxon>
    </lineage>
</organism>
<dbReference type="PANTHER" id="PTHR31973">
    <property type="entry name" value="POLYPROTEIN, PUTATIVE-RELATED"/>
    <property type="match status" value="1"/>
</dbReference>
<evidence type="ECO:0008006" key="4">
    <source>
        <dbReference type="Google" id="ProtNLM"/>
    </source>
</evidence>
<gene>
    <name evidence="2" type="ORF">ISN44_As02g005860</name>
</gene>
<feature type="compositionally biased region" description="Polar residues" evidence="1">
    <location>
        <begin position="247"/>
        <end position="261"/>
    </location>
</feature>
<evidence type="ECO:0000256" key="1">
    <source>
        <dbReference type="SAM" id="MobiDB-lite"/>
    </source>
</evidence>
<dbReference type="PANTHER" id="PTHR31973:SF187">
    <property type="entry name" value="MUTATOR TRANSPOSASE MUDRA PROTEIN"/>
    <property type="match status" value="1"/>
</dbReference>
<name>A0A8T2FZL4_ARASU</name>
<dbReference type="OrthoDB" id="1109495at2759"/>
<keyword evidence="3" id="KW-1185">Reference proteome</keyword>
<sequence>MGSYCMVICGEWECSDIQEWYFEINKILMSRIVPITAGMNLSSLEDIVWKEFMNKDLTFGTPRFSYLPSNIMDYTTGKKIPPILITSEVGLKFFIEMFGRNKGLNLFVTFSEMIEIGNSRRKNVREEDFAGSIVMKSKKRAILSSCEGLARSDDDFGWKAPTAGSKTPKIPTTQDDDAVIAEVEVLEAIEEEVEDGENVDEVAPTGFDTEFWGHFLDDELAGSNAPEIMCSPRVARTQEDKDCNDGRGSSTDSETMPNGGQRNRETRKIDDIEDEEFDIPPLFDDIEYERDEIPNLDIEDDEKSRTKRHYFVITCADENCQWRIMSHEMKTCGYYQIRKADLEHTCNIETRGQYMKMATSRVITSVYKAKYNKFSERHVPLDLQQMVLEDLRVTTSYGTCWRAKEKAMEEVIVVDGSHLTGKYKRVLLTASGQDGNFQISMKNSECASYLERSKTRHWTRVYFQGERYNLMTSNISETLNSALRKGRGSPILKLLRFIRAMITRWFSSRRKKSIEHTGLVTREVDKVLTKNLAKVRGSKIGKVSTWSYEIVGMLNGKNQVCLDRRQCTYKEYNNLKIPCGHAMLAATSVGQSYGSLIADFYKTIAWRATYKGVINSELNLEDVDVPNEIGSQTIFPPWTRRSSGRPKMLCIKSIGEYSYWDGLRTVLDPGGRVDGRVISWSLLLFLVLECLVECGMEKTLKLVVEVIGRVTDNGDTRPCWWSDWSEWSIEVVKRLLDLVVEWFDMISSNMWVLDLSASVAASTAMSILDLHSSAAASTEVE</sequence>
<evidence type="ECO:0000313" key="3">
    <source>
        <dbReference type="Proteomes" id="UP000694251"/>
    </source>
</evidence>
<dbReference type="EMBL" id="JAEFBJ010000002">
    <property type="protein sequence ID" value="KAG7640686.1"/>
    <property type="molecule type" value="Genomic_DNA"/>
</dbReference>
<evidence type="ECO:0000313" key="2">
    <source>
        <dbReference type="EMBL" id="KAG7640686.1"/>
    </source>
</evidence>
<accession>A0A8T2FZL4</accession>
<proteinExistence type="predicted"/>